<dbReference type="AlphaFoldDB" id="A0A7L5I4U7"/>
<dbReference type="InterPro" id="IPR005583">
    <property type="entry name" value="YaaA"/>
</dbReference>
<evidence type="ECO:0000313" key="1">
    <source>
        <dbReference type="EMBL" id="QKF79370.1"/>
    </source>
</evidence>
<dbReference type="EMBL" id="CP053825">
    <property type="protein sequence ID" value="QKF79370.1"/>
    <property type="molecule type" value="Genomic_DNA"/>
</dbReference>
<dbReference type="KEGG" id="carm:CARM_0418"/>
<gene>
    <name evidence="1" type="ORF">CARM_0418</name>
</gene>
<dbReference type="Pfam" id="PF03883">
    <property type="entry name" value="H2O2_YaaD"/>
    <property type="match status" value="1"/>
</dbReference>
<proteinExistence type="predicted"/>
<dbReference type="Proteomes" id="UP000509246">
    <property type="component" value="Chromosome"/>
</dbReference>
<protein>
    <submittedName>
        <fullName evidence="1">Peroxide stress protein YaaA</fullName>
    </submittedName>
</protein>
<dbReference type="GeneID" id="56586151"/>
<dbReference type="GO" id="GO:0033194">
    <property type="term" value="P:response to hydroperoxide"/>
    <property type="evidence" value="ECO:0007669"/>
    <property type="project" value="TreeGrafter"/>
</dbReference>
<keyword evidence="2" id="KW-1185">Reference proteome</keyword>
<sequence>MIILFSPSESKNKTNTQKPINKNSFIFEHMFYVRMEALKKYQNFVNTRNTQELGKFFGVKDLNEINELSQDLSKKNTIKAIERYSGVAFEYLNYPSLNSLEKKYIDNNVIIFSNLFGPILAKDLIPYYKFKQGEKIENFNIEKFYKEKFSKELDDLLENELIIDLRAKFYEKFYTIKKPFLTFAFLKNSKSLSHFAKAYRGKILRVLANKNIHNKEALLENLPDELKIKEIKIQGLKEEIILDIVS</sequence>
<organism evidence="1 2">
    <name type="scientific">Campylobacter armoricus</name>
    <dbReference type="NCBI Taxonomy" id="2505970"/>
    <lineage>
        <taxon>Bacteria</taxon>
        <taxon>Pseudomonadati</taxon>
        <taxon>Campylobacterota</taxon>
        <taxon>Epsilonproteobacteria</taxon>
        <taxon>Campylobacterales</taxon>
        <taxon>Campylobacteraceae</taxon>
        <taxon>Campylobacter</taxon>
    </lineage>
</organism>
<dbReference type="RefSeq" id="WP_139493276.1">
    <property type="nucleotide sequence ID" value="NZ_CBCSFY010000019.1"/>
</dbReference>
<name>A0A7L5I4U7_9BACT</name>
<evidence type="ECO:0000313" key="2">
    <source>
        <dbReference type="Proteomes" id="UP000509246"/>
    </source>
</evidence>
<dbReference type="PANTHER" id="PTHR30283">
    <property type="entry name" value="PEROXIDE STRESS RESPONSE PROTEIN YAAA"/>
    <property type="match status" value="1"/>
</dbReference>
<dbReference type="GO" id="GO:0005829">
    <property type="term" value="C:cytosol"/>
    <property type="evidence" value="ECO:0007669"/>
    <property type="project" value="TreeGrafter"/>
</dbReference>
<dbReference type="PANTHER" id="PTHR30283:SF4">
    <property type="entry name" value="PEROXIDE STRESS RESISTANCE PROTEIN YAAA"/>
    <property type="match status" value="1"/>
</dbReference>
<reference evidence="1 2" key="1">
    <citation type="submission" date="2020-05" db="EMBL/GenBank/DDBJ databases">
        <title>Complete genome sequencing of Campylobacter and Arcobacter type strains.</title>
        <authorList>
            <person name="Miller W.G."/>
            <person name="Yee E."/>
        </authorList>
    </citation>
    <scope>NUCLEOTIDE SEQUENCE [LARGE SCALE GENOMIC DNA]</scope>
    <source>
        <strain evidence="1 2">CCUG 73571</strain>
    </source>
</reference>
<accession>A0A7L5I4U7</accession>